<feature type="domain" description="HTH araC/xylS-type" evidence="5">
    <location>
        <begin position="241"/>
        <end position="338"/>
    </location>
</feature>
<keyword evidence="7" id="KW-1185">Reference proteome</keyword>
<dbReference type="GO" id="GO:0043565">
    <property type="term" value="F:sequence-specific DNA binding"/>
    <property type="evidence" value="ECO:0007669"/>
    <property type="project" value="InterPro"/>
</dbReference>
<keyword evidence="4" id="KW-1133">Transmembrane helix</keyword>
<dbReference type="Pfam" id="PF12833">
    <property type="entry name" value="HTH_18"/>
    <property type="match status" value="1"/>
</dbReference>
<dbReference type="InterPro" id="IPR009594">
    <property type="entry name" value="Tscrpt_reg_HTH_AraC_N"/>
</dbReference>
<dbReference type="InterPro" id="IPR009057">
    <property type="entry name" value="Homeodomain-like_sf"/>
</dbReference>
<dbReference type="InterPro" id="IPR020449">
    <property type="entry name" value="Tscrpt_reg_AraC-type_HTH"/>
</dbReference>
<evidence type="ECO:0000256" key="2">
    <source>
        <dbReference type="ARBA" id="ARBA00023125"/>
    </source>
</evidence>
<reference evidence="6 7" key="1">
    <citation type="submission" date="2018-10" db="EMBL/GenBank/DDBJ databases">
        <title>Genomic Encyclopedia of Type Strains, Phase IV (KMG-IV): sequencing the most valuable type-strain genomes for metagenomic binning, comparative biology and taxonomic classification.</title>
        <authorList>
            <person name="Goeker M."/>
        </authorList>
    </citation>
    <scope>NUCLEOTIDE SEQUENCE [LARGE SCALE GENOMIC DNA]</scope>
    <source>
        <strain evidence="6 7">DSM 22008</strain>
    </source>
</reference>
<feature type="transmembrane region" description="Helical" evidence="4">
    <location>
        <begin position="23"/>
        <end position="43"/>
    </location>
</feature>
<keyword evidence="4" id="KW-0812">Transmembrane</keyword>
<dbReference type="AlphaFoldDB" id="A0A420WJ44"/>
<name>A0A420WJ44_9PROT</name>
<keyword evidence="3" id="KW-0804">Transcription</keyword>
<dbReference type="InterPro" id="IPR018062">
    <property type="entry name" value="HTH_AraC-typ_CS"/>
</dbReference>
<evidence type="ECO:0000256" key="3">
    <source>
        <dbReference type="ARBA" id="ARBA00023163"/>
    </source>
</evidence>
<proteinExistence type="predicted"/>
<accession>A0A420WJ44</accession>
<dbReference type="PRINTS" id="PR00032">
    <property type="entry name" value="HTHARAC"/>
</dbReference>
<dbReference type="Pfam" id="PF06719">
    <property type="entry name" value="AraC_N"/>
    <property type="match status" value="1"/>
</dbReference>
<dbReference type="Proteomes" id="UP000282211">
    <property type="component" value="Unassembled WGS sequence"/>
</dbReference>
<evidence type="ECO:0000256" key="1">
    <source>
        <dbReference type="ARBA" id="ARBA00023015"/>
    </source>
</evidence>
<evidence type="ECO:0000256" key="4">
    <source>
        <dbReference type="SAM" id="Phobius"/>
    </source>
</evidence>
<evidence type="ECO:0000313" key="7">
    <source>
        <dbReference type="Proteomes" id="UP000282211"/>
    </source>
</evidence>
<dbReference type="PANTHER" id="PTHR43436:SF1">
    <property type="entry name" value="TRANSCRIPTIONAL REGULATORY PROTEIN"/>
    <property type="match status" value="1"/>
</dbReference>
<dbReference type="EMBL" id="RBII01000001">
    <property type="protein sequence ID" value="RKQ71051.1"/>
    <property type="molecule type" value="Genomic_DNA"/>
</dbReference>
<dbReference type="Gene3D" id="1.10.10.60">
    <property type="entry name" value="Homeodomain-like"/>
    <property type="match status" value="1"/>
</dbReference>
<keyword evidence="2" id="KW-0238">DNA-binding</keyword>
<keyword evidence="4" id="KW-0472">Membrane</keyword>
<organism evidence="6 7">
    <name type="scientific">Litorimonas taeanensis</name>
    <dbReference type="NCBI Taxonomy" id="568099"/>
    <lineage>
        <taxon>Bacteria</taxon>
        <taxon>Pseudomonadati</taxon>
        <taxon>Pseudomonadota</taxon>
        <taxon>Alphaproteobacteria</taxon>
        <taxon>Maricaulales</taxon>
        <taxon>Robiginitomaculaceae</taxon>
    </lineage>
</organism>
<dbReference type="GO" id="GO:0003700">
    <property type="term" value="F:DNA-binding transcription factor activity"/>
    <property type="evidence" value="ECO:0007669"/>
    <property type="project" value="InterPro"/>
</dbReference>
<evidence type="ECO:0000313" key="6">
    <source>
        <dbReference type="EMBL" id="RKQ71051.1"/>
    </source>
</evidence>
<dbReference type="SUPFAM" id="SSF46689">
    <property type="entry name" value="Homeodomain-like"/>
    <property type="match status" value="2"/>
</dbReference>
<dbReference type="SMART" id="SM00342">
    <property type="entry name" value="HTH_ARAC"/>
    <property type="match status" value="1"/>
</dbReference>
<sequence length="345" mass="37750">MFYICVVTYVSYGVQNRLKTLENLPICICIVGLCLKVLSCVVVKSPMKEQIKQFIESKLDEDGVVETGIEGVQIFRVTTSVRCAPAIYEPTVVAIVSGVKEAILDGEAYIYDSRKYMCCTLSLPVEAGTPKASVENPLLGVTISLNPKIMSDMVVSMESSAIGLQRAARKPQSGPLPKGLGLAPWDEAFGSALFRLLQLADSPLDIAMLGEGRLREFYYALLKGEAWESARRAFGVGNDVARIIEYMSSNLSEPISIDEISQKLGMSRAVLHRKFKQATTLSPIQFVKSMRLNKAAMNIAGGTSVNEAALDVGYTSSSQFSREFKRLYGQSPKQWSQSSDLTSLV</sequence>
<dbReference type="InterPro" id="IPR018060">
    <property type="entry name" value="HTH_AraC"/>
</dbReference>
<keyword evidence="1" id="KW-0805">Transcription regulation</keyword>
<evidence type="ECO:0000259" key="5">
    <source>
        <dbReference type="PROSITE" id="PS01124"/>
    </source>
</evidence>
<dbReference type="InParanoid" id="A0A420WJ44"/>
<dbReference type="PROSITE" id="PS00041">
    <property type="entry name" value="HTH_ARAC_FAMILY_1"/>
    <property type="match status" value="1"/>
</dbReference>
<dbReference type="PROSITE" id="PS01124">
    <property type="entry name" value="HTH_ARAC_FAMILY_2"/>
    <property type="match status" value="1"/>
</dbReference>
<dbReference type="FunCoup" id="A0A420WJ44">
    <property type="interactions" value="20"/>
</dbReference>
<gene>
    <name evidence="6" type="ORF">DES40_0359</name>
</gene>
<comment type="caution">
    <text evidence="6">The sequence shown here is derived from an EMBL/GenBank/DDBJ whole genome shotgun (WGS) entry which is preliminary data.</text>
</comment>
<protein>
    <submittedName>
        <fullName evidence="6">AraC family transcriptional regulator</fullName>
    </submittedName>
</protein>
<dbReference type="PANTHER" id="PTHR43436">
    <property type="entry name" value="ARAC-FAMILY TRANSCRIPTIONAL REGULATOR"/>
    <property type="match status" value="1"/>
</dbReference>